<comment type="subunit">
    <text evidence="8">Homodimer. Interacts with FtsZ.</text>
</comment>
<comment type="function">
    <text evidence="7">Activator of cell division through the inhibition of FtsZ GTPase activity, therefore promoting FtsZ assembly into bundles of protofilaments necessary for the formation of the division Z ring. It is recruited early at mid-cell but it is not essential for cell division.</text>
</comment>
<evidence type="ECO:0000256" key="7">
    <source>
        <dbReference type="ARBA" id="ARBA00024910"/>
    </source>
</evidence>
<evidence type="ECO:0000256" key="8">
    <source>
        <dbReference type="ARBA" id="ARBA00026068"/>
    </source>
</evidence>
<evidence type="ECO:0000256" key="10">
    <source>
        <dbReference type="SAM" id="Coils"/>
    </source>
</evidence>
<comment type="caution">
    <text evidence="11">The sequence shown here is derived from an EMBL/GenBank/DDBJ whole genome shotgun (WGS) entry which is preliminary data.</text>
</comment>
<name>A0A949JWA9_9FIRM</name>
<evidence type="ECO:0000256" key="4">
    <source>
        <dbReference type="ARBA" id="ARBA00022618"/>
    </source>
</evidence>
<dbReference type="Pfam" id="PF05164">
    <property type="entry name" value="ZapA"/>
    <property type="match status" value="1"/>
</dbReference>
<feature type="coiled-coil region" evidence="10">
    <location>
        <begin position="88"/>
        <end position="129"/>
    </location>
</feature>
<evidence type="ECO:0000313" key="11">
    <source>
        <dbReference type="EMBL" id="MBU9735279.1"/>
    </source>
</evidence>
<protein>
    <recommendedName>
        <fullName evidence="2">Cell division protein ZapA</fullName>
    </recommendedName>
    <alternativeName>
        <fullName evidence="9">Z ring-associated protein ZapA</fullName>
    </alternativeName>
</protein>
<dbReference type="GO" id="GO:0000921">
    <property type="term" value="P:septin ring assembly"/>
    <property type="evidence" value="ECO:0007669"/>
    <property type="project" value="TreeGrafter"/>
</dbReference>
<dbReference type="GO" id="GO:0043093">
    <property type="term" value="P:FtsZ-dependent cytokinesis"/>
    <property type="evidence" value="ECO:0007669"/>
    <property type="project" value="TreeGrafter"/>
</dbReference>
<dbReference type="AlphaFoldDB" id="A0A949JWA9"/>
<dbReference type="InterPro" id="IPR007838">
    <property type="entry name" value="Cell_div_ZapA-like"/>
</dbReference>
<dbReference type="InterPro" id="IPR053712">
    <property type="entry name" value="Bac_CellDiv_Activator"/>
</dbReference>
<keyword evidence="10" id="KW-0175">Coiled coil</keyword>
<reference evidence="11" key="1">
    <citation type="submission" date="2021-06" db="EMBL/GenBank/DDBJ databases">
        <title>Description of novel taxa of the family Lachnospiraceae.</title>
        <authorList>
            <person name="Chaplin A.V."/>
            <person name="Sokolova S.R."/>
            <person name="Pikina A.P."/>
            <person name="Korzhanova M."/>
            <person name="Belova V."/>
            <person name="Korostin D."/>
            <person name="Efimov B.A."/>
        </authorList>
    </citation>
    <scope>NUCLEOTIDE SEQUENCE</scope>
    <source>
        <strain evidence="11">ASD5720</strain>
    </source>
</reference>
<keyword evidence="6" id="KW-0131">Cell cycle</keyword>
<proteinExistence type="predicted"/>
<evidence type="ECO:0000256" key="3">
    <source>
        <dbReference type="ARBA" id="ARBA00022490"/>
    </source>
</evidence>
<evidence type="ECO:0000313" key="12">
    <source>
        <dbReference type="Proteomes" id="UP000712157"/>
    </source>
</evidence>
<sequence length="135" mass="15927">MAEKNHTEVLIDGKVYHLAGVEGEEYLHKVATYINNRLEEFNQIENFRKQSGENRNLMVLLNIADDYFKAKKQADLLSEEMEAKDKEMYDLKHEMIAAQVQLENMEKAMKEMQTKTYDLQKQIVKLETELDGRKR</sequence>
<evidence type="ECO:0000256" key="2">
    <source>
        <dbReference type="ARBA" id="ARBA00015195"/>
    </source>
</evidence>
<dbReference type="RefSeq" id="WP_158344180.1">
    <property type="nucleotide sequence ID" value="NZ_JAHQCW010000002.1"/>
</dbReference>
<accession>A0A949JWA9</accession>
<dbReference type="GO" id="GO:0005829">
    <property type="term" value="C:cytosol"/>
    <property type="evidence" value="ECO:0007669"/>
    <property type="project" value="TreeGrafter"/>
</dbReference>
<evidence type="ECO:0000256" key="5">
    <source>
        <dbReference type="ARBA" id="ARBA00023210"/>
    </source>
</evidence>
<dbReference type="Proteomes" id="UP000712157">
    <property type="component" value="Unassembled WGS sequence"/>
</dbReference>
<dbReference type="Gene3D" id="6.10.250.790">
    <property type="match status" value="1"/>
</dbReference>
<dbReference type="SUPFAM" id="SSF102829">
    <property type="entry name" value="Cell division protein ZapA-like"/>
    <property type="match status" value="1"/>
</dbReference>
<dbReference type="PANTHER" id="PTHR34981">
    <property type="entry name" value="CELL DIVISION PROTEIN ZAPA"/>
    <property type="match status" value="1"/>
</dbReference>
<dbReference type="GO" id="GO:0000917">
    <property type="term" value="P:division septum assembly"/>
    <property type="evidence" value="ECO:0007669"/>
    <property type="project" value="UniProtKB-KW"/>
</dbReference>
<dbReference type="EMBL" id="JAHQCW010000002">
    <property type="protein sequence ID" value="MBU9735279.1"/>
    <property type="molecule type" value="Genomic_DNA"/>
</dbReference>
<dbReference type="GO" id="GO:0030428">
    <property type="term" value="C:cell septum"/>
    <property type="evidence" value="ECO:0007669"/>
    <property type="project" value="TreeGrafter"/>
</dbReference>
<dbReference type="InterPro" id="IPR036192">
    <property type="entry name" value="Cell_div_ZapA-like_sf"/>
</dbReference>
<keyword evidence="3" id="KW-0963">Cytoplasm</keyword>
<keyword evidence="5" id="KW-0717">Septation</keyword>
<comment type="subcellular location">
    <subcellularLocation>
        <location evidence="1">Cytoplasm</location>
    </subcellularLocation>
</comment>
<dbReference type="GO" id="GO:0032153">
    <property type="term" value="C:cell division site"/>
    <property type="evidence" value="ECO:0007669"/>
    <property type="project" value="TreeGrafter"/>
</dbReference>
<evidence type="ECO:0000256" key="1">
    <source>
        <dbReference type="ARBA" id="ARBA00004496"/>
    </source>
</evidence>
<keyword evidence="4 11" id="KW-0132">Cell division</keyword>
<organism evidence="11 12">
    <name type="scientific">Diplocloster agilis</name>
    <dbReference type="NCBI Taxonomy" id="2850323"/>
    <lineage>
        <taxon>Bacteria</taxon>
        <taxon>Bacillati</taxon>
        <taxon>Bacillota</taxon>
        <taxon>Clostridia</taxon>
        <taxon>Lachnospirales</taxon>
        <taxon>Lachnospiraceae</taxon>
        <taxon>Diplocloster</taxon>
    </lineage>
</organism>
<dbReference type="PANTHER" id="PTHR34981:SF1">
    <property type="entry name" value="CELL DIVISION PROTEIN ZAPA"/>
    <property type="match status" value="1"/>
</dbReference>
<evidence type="ECO:0000256" key="9">
    <source>
        <dbReference type="ARBA" id="ARBA00033158"/>
    </source>
</evidence>
<keyword evidence="12" id="KW-1185">Reference proteome</keyword>
<evidence type="ECO:0000256" key="6">
    <source>
        <dbReference type="ARBA" id="ARBA00023306"/>
    </source>
</evidence>
<gene>
    <name evidence="11" type="ORF">KTH89_01955</name>
</gene>